<proteinExistence type="predicted"/>
<organism evidence="10 11">
    <name type="scientific">Jannaschia seosinensis</name>
    <dbReference type="NCBI Taxonomy" id="313367"/>
    <lineage>
        <taxon>Bacteria</taxon>
        <taxon>Pseudomonadati</taxon>
        <taxon>Pseudomonadota</taxon>
        <taxon>Alphaproteobacteria</taxon>
        <taxon>Rhodobacterales</taxon>
        <taxon>Roseobacteraceae</taxon>
        <taxon>Jannaschia</taxon>
    </lineage>
</organism>
<dbReference type="STRING" id="313367.JSE7799_02680"/>
<evidence type="ECO:0000259" key="9">
    <source>
        <dbReference type="Pfam" id="PF20473"/>
    </source>
</evidence>
<evidence type="ECO:0000256" key="2">
    <source>
        <dbReference type="ARBA" id="ARBA00022603"/>
    </source>
</evidence>
<feature type="domain" description="MmeI-like DNA-methyltransferase" evidence="9">
    <location>
        <begin position="325"/>
        <end position="605"/>
    </location>
</feature>
<evidence type="ECO:0000259" key="6">
    <source>
        <dbReference type="Pfam" id="PF20465"/>
    </source>
</evidence>
<dbReference type="Pfam" id="PF20466">
    <property type="entry name" value="MmeI_TRD"/>
    <property type="match status" value="1"/>
</dbReference>
<dbReference type="OrthoDB" id="9806213at2"/>
<evidence type="ECO:0000256" key="3">
    <source>
        <dbReference type="ARBA" id="ARBA00022679"/>
    </source>
</evidence>
<dbReference type="PANTHER" id="PTHR33841">
    <property type="entry name" value="DNA METHYLTRANSFERASE YEEA-RELATED"/>
    <property type="match status" value="1"/>
</dbReference>
<name>A0A0M7BDU0_9RHOB</name>
<dbReference type="GO" id="GO:0032259">
    <property type="term" value="P:methylation"/>
    <property type="evidence" value="ECO:0007669"/>
    <property type="project" value="UniProtKB-KW"/>
</dbReference>
<evidence type="ECO:0000313" key="11">
    <source>
        <dbReference type="Proteomes" id="UP000049455"/>
    </source>
</evidence>
<dbReference type="Proteomes" id="UP000049455">
    <property type="component" value="Unassembled WGS sequence"/>
</dbReference>
<dbReference type="Pfam" id="PF20473">
    <property type="entry name" value="MmeI_Mtase"/>
    <property type="match status" value="1"/>
</dbReference>
<feature type="domain" description="MmeI-like helicase spacer" evidence="6">
    <location>
        <begin position="171"/>
        <end position="250"/>
    </location>
</feature>
<dbReference type="EC" id="2.1.1.72" evidence="1"/>
<dbReference type="Pfam" id="PF20467">
    <property type="entry name" value="MmeI_C"/>
    <property type="match status" value="1"/>
</dbReference>
<protein>
    <recommendedName>
        <fullName evidence="1">site-specific DNA-methyltransferase (adenine-specific)</fullName>
        <ecNumber evidence="1">2.1.1.72</ecNumber>
    </recommendedName>
</protein>
<dbReference type="PANTHER" id="PTHR33841:SF1">
    <property type="entry name" value="DNA METHYLTRANSFERASE A"/>
    <property type="match status" value="1"/>
</dbReference>
<dbReference type="AlphaFoldDB" id="A0A0M7BDU0"/>
<dbReference type="InterPro" id="IPR046817">
    <property type="entry name" value="MmeI_N"/>
</dbReference>
<dbReference type="EMBL" id="CYPR01000177">
    <property type="protein sequence ID" value="CUH39952.1"/>
    <property type="molecule type" value="Genomic_DNA"/>
</dbReference>
<dbReference type="Pfam" id="PF20464">
    <property type="entry name" value="MmeI_N"/>
    <property type="match status" value="1"/>
</dbReference>
<dbReference type="InterPro" id="IPR046818">
    <property type="entry name" value="MmeI_C"/>
</dbReference>
<dbReference type="GO" id="GO:0009007">
    <property type="term" value="F:site-specific DNA-methyltransferase (adenine-specific) activity"/>
    <property type="evidence" value="ECO:0007669"/>
    <property type="project" value="UniProtKB-EC"/>
</dbReference>
<evidence type="ECO:0000259" key="5">
    <source>
        <dbReference type="Pfam" id="PF20464"/>
    </source>
</evidence>
<evidence type="ECO:0000259" key="7">
    <source>
        <dbReference type="Pfam" id="PF20466"/>
    </source>
</evidence>
<dbReference type="InterPro" id="IPR050953">
    <property type="entry name" value="N4_N6_ade-DNA_methylase"/>
</dbReference>
<keyword evidence="2 10" id="KW-0489">Methyltransferase</keyword>
<feature type="domain" description="MmeI-like C-terminal" evidence="8">
    <location>
        <begin position="840"/>
        <end position="911"/>
    </location>
</feature>
<evidence type="ECO:0000313" key="10">
    <source>
        <dbReference type="EMBL" id="CUH39952.1"/>
    </source>
</evidence>
<evidence type="ECO:0000256" key="4">
    <source>
        <dbReference type="ARBA" id="ARBA00047942"/>
    </source>
</evidence>
<keyword evidence="11" id="KW-1185">Reference proteome</keyword>
<dbReference type="InterPro" id="IPR046816">
    <property type="entry name" value="MmeI_Mtase"/>
</dbReference>
<dbReference type="InterPro" id="IPR029063">
    <property type="entry name" value="SAM-dependent_MTases_sf"/>
</dbReference>
<sequence>MNAVEIEEAVSQLADAAFDPQEFPFAFLTAFGNKEATVKRLRTGNTNKSDVGGVLQRNNIHIAVAEPSQTVEMLARLRASPLTERQKAKFIFATDGTHFEAEEIGSGEVISGPLTELGNHFGFFLPLAGISTVAEVKNNPIDIKATGRLNRLYVQILKDNPDWQAADKRGDLNRFMARLIFCFFAEDTGIFNGDDLFTTTLRQMTEADGSNTRDVLLELFRSMNLDPRKGDRAGVKSWADVFPYVNGGLFKDDIGCPTFTRTSRAYLLRAGELDWKTINPDIFGSMIQAVADDDERGELGMHYTSVPNIQKVLDPLFLDDLREQLEAAGTNKRKLFNLRQRLSRVRVFDPACGSGNFLVIAYIKMREIEDEIMRRRGEALERSAISLTQFYGIEIKSFAAEIARLSLLIAEFQCDVRFIGQMEARALVLPLHATGTIVTGNALRINWEDVCPPVTASTEEQDLGGPTGRLNLEGGGEEWETYICGNPPYLGSTWQSGGQKEELRELVGRRIKSWKSLDYVAGWLIKGSDYMGRQNTSATAFVSTKSVCQGSQVPILWPQILDAGQKIFFAHSPFRWANLASHNAGVTVVIVGFRPQVTASSRRIYEVGSDGRPTSKEVSNINPYLIGGPDIIVHPVSRTPANRGKMVWGNKPTDGGNFFLSPDEKNVLEQKFPSSRRFVKRFLGAQEFIRGDLRYCLWIEDGERAIAEDIPAIASRIEGVREMRANSKAAETRPAADFPHRFRQIQGTAERHALVVARVSSENREYLPVDLVDQDTIIGDRNFAIYDAPIWSLALIASRIHLTWIATVCVRMRTDFSYSNTLGWNTFPVPKLTETDKINLTRCAEDILLAREAHFPATIAELYDPEKMPADLRAAHDRNDETLERIYIGRRFRNDTERLEKLFDMYSKMTAKKEKAS</sequence>
<dbReference type="RefSeq" id="WP_055664077.1">
    <property type="nucleotide sequence ID" value="NZ_CYPR01000177.1"/>
</dbReference>
<dbReference type="Gene3D" id="3.40.50.150">
    <property type="entry name" value="Vaccinia Virus protein VP39"/>
    <property type="match status" value="1"/>
</dbReference>
<evidence type="ECO:0000259" key="8">
    <source>
        <dbReference type="Pfam" id="PF20467"/>
    </source>
</evidence>
<dbReference type="SUPFAM" id="SSF53335">
    <property type="entry name" value="S-adenosyl-L-methionine-dependent methyltransferases"/>
    <property type="match status" value="1"/>
</dbReference>
<evidence type="ECO:0000256" key="1">
    <source>
        <dbReference type="ARBA" id="ARBA00011900"/>
    </source>
</evidence>
<feature type="domain" description="MmeI-like target recognition" evidence="7">
    <location>
        <begin position="628"/>
        <end position="832"/>
    </location>
</feature>
<comment type="catalytic activity">
    <reaction evidence="4">
        <text>a 2'-deoxyadenosine in DNA + S-adenosyl-L-methionine = an N(6)-methyl-2'-deoxyadenosine in DNA + S-adenosyl-L-homocysteine + H(+)</text>
        <dbReference type="Rhea" id="RHEA:15197"/>
        <dbReference type="Rhea" id="RHEA-COMP:12418"/>
        <dbReference type="Rhea" id="RHEA-COMP:12419"/>
        <dbReference type="ChEBI" id="CHEBI:15378"/>
        <dbReference type="ChEBI" id="CHEBI:57856"/>
        <dbReference type="ChEBI" id="CHEBI:59789"/>
        <dbReference type="ChEBI" id="CHEBI:90615"/>
        <dbReference type="ChEBI" id="CHEBI:90616"/>
        <dbReference type="EC" id="2.1.1.72"/>
    </reaction>
</comment>
<dbReference type="InterPro" id="IPR046819">
    <property type="entry name" value="MmeI_hel"/>
</dbReference>
<dbReference type="InterPro" id="IPR046820">
    <property type="entry name" value="MmeI_TRD"/>
</dbReference>
<dbReference type="Pfam" id="PF20465">
    <property type="entry name" value="MmeI_hel"/>
    <property type="match status" value="1"/>
</dbReference>
<gene>
    <name evidence="10" type="ORF">JSE7799_02680</name>
</gene>
<accession>A0A0M7BDU0</accession>
<feature type="domain" description="MmeI-like N-terminal" evidence="5">
    <location>
        <begin position="1"/>
        <end position="159"/>
    </location>
</feature>
<keyword evidence="3 10" id="KW-0808">Transferase</keyword>
<reference evidence="10 11" key="1">
    <citation type="submission" date="2015-09" db="EMBL/GenBank/DDBJ databases">
        <authorList>
            <person name="Jackson K.R."/>
            <person name="Lunt B.L."/>
            <person name="Fisher J.N.B."/>
            <person name="Gardner A.V."/>
            <person name="Bailey M.E."/>
            <person name="Deus L.M."/>
            <person name="Earl A.S."/>
            <person name="Gibby P.D."/>
            <person name="Hartmann K.A."/>
            <person name="Liu J.E."/>
            <person name="Manci A.M."/>
            <person name="Nielsen D.A."/>
            <person name="Solomon M.B."/>
            <person name="Breakwell D.P."/>
            <person name="Burnett S.H."/>
            <person name="Grose J.H."/>
        </authorList>
    </citation>
    <scope>NUCLEOTIDE SEQUENCE [LARGE SCALE GENOMIC DNA]</scope>
    <source>
        <strain evidence="10 11">CECT 7799</strain>
    </source>
</reference>